<dbReference type="Pfam" id="PF00642">
    <property type="entry name" value="zf-CCCH"/>
    <property type="match status" value="1"/>
</dbReference>
<gene>
    <name evidence="6" type="ORF">CQW23_14514</name>
</gene>
<dbReference type="InterPro" id="IPR029472">
    <property type="entry name" value="Copia-like_N"/>
</dbReference>
<evidence type="ECO:0000313" key="7">
    <source>
        <dbReference type="Proteomes" id="UP000224567"/>
    </source>
</evidence>
<keyword evidence="3 4" id="KW-0862">Zinc</keyword>
<dbReference type="AlphaFoldDB" id="A0A2G2WJD6"/>
<sequence length="525" mass="56847">MLLRLSALPRFIWPLACLEGTFSFASRYSRTIHLSSTAFSFCSFNRTTWNDCWQLASCKAYSAFRFLSPSTYRPTHFPPEMVSMLDWIPCLASASPVASQSTQSAGGAGPVYGPMIVCNYLLQHLPTRDRGAPICCHYSQVGVCKFGPSCKFDHPLGISYSPSASSLTDMPVALYPGGSSVGTLAPSSSSSDLRPELVSGSSKEVFSTQASSMRAASGPVGSMFSKGDSVFHSGVCHSYTSSSCSRSTGHDVVRPNLLSGSYLLGSYGPMLFSPEMVSMPDWTPCPVRILVATDRNRKPRTGFTGSRTLPEPPYRFMSPEPEYRNIYPVRTGPTLDELVSGSSKEVFSTLVSSMSTANGPVGSMFSKGDPVSHSGVQQSCTSSSVSWSTGHLDNSIRLGWILSNKQCCNSSKPSLVLCARTCARQSFADMTDVVSPSKSPFVVKTSQSERSDSVPTINIVDSSHVFYIHHSDYPGMNLVSTIFDGRIYDGWRRTIIIALSAKNKLEFVDGSLAYPNADTDFNELG</sequence>
<keyword evidence="2 4" id="KW-0863">Zinc-finger</keyword>
<evidence type="ECO:0000256" key="1">
    <source>
        <dbReference type="ARBA" id="ARBA00022723"/>
    </source>
</evidence>
<feature type="zinc finger region" description="C3H1-type" evidence="4">
    <location>
        <begin position="129"/>
        <end position="157"/>
    </location>
</feature>
<dbReference type="InterPro" id="IPR036855">
    <property type="entry name" value="Znf_CCCH_sf"/>
</dbReference>
<comment type="caution">
    <text evidence="6">The sequence shown here is derived from an EMBL/GenBank/DDBJ whole genome shotgun (WGS) entry which is preliminary data.</text>
</comment>
<organism evidence="6 7">
    <name type="scientific">Capsicum baccatum</name>
    <name type="common">Peruvian pepper</name>
    <dbReference type="NCBI Taxonomy" id="33114"/>
    <lineage>
        <taxon>Eukaryota</taxon>
        <taxon>Viridiplantae</taxon>
        <taxon>Streptophyta</taxon>
        <taxon>Embryophyta</taxon>
        <taxon>Tracheophyta</taxon>
        <taxon>Spermatophyta</taxon>
        <taxon>Magnoliopsida</taxon>
        <taxon>eudicotyledons</taxon>
        <taxon>Gunneridae</taxon>
        <taxon>Pentapetalae</taxon>
        <taxon>asterids</taxon>
        <taxon>lamiids</taxon>
        <taxon>Solanales</taxon>
        <taxon>Solanaceae</taxon>
        <taxon>Solanoideae</taxon>
        <taxon>Capsiceae</taxon>
        <taxon>Capsicum</taxon>
    </lineage>
</organism>
<evidence type="ECO:0000313" key="6">
    <source>
        <dbReference type="EMBL" id="PHT45356.1"/>
    </source>
</evidence>
<evidence type="ECO:0000256" key="3">
    <source>
        <dbReference type="ARBA" id="ARBA00022833"/>
    </source>
</evidence>
<evidence type="ECO:0000259" key="5">
    <source>
        <dbReference type="PROSITE" id="PS50103"/>
    </source>
</evidence>
<dbReference type="EMBL" id="MLFT02000006">
    <property type="protein sequence ID" value="PHT45356.1"/>
    <property type="molecule type" value="Genomic_DNA"/>
</dbReference>
<dbReference type="GO" id="GO:0008270">
    <property type="term" value="F:zinc ion binding"/>
    <property type="evidence" value="ECO:0007669"/>
    <property type="project" value="UniProtKB-KW"/>
</dbReference>
<name>A0A2G2WJD6_CAPBA</name>
<evidence type="ECO:0000256" key="2">
    <source>
        <dbReference type="ARBA" id="ARBA00022771"/>
    </source>
</evidence>
<evidence type="ECO:0000256" key="4">
    <source>
        <dbReference type="PROSITE-ProRule" id="PRU00723"/>
    </source>
</evidence>
<dbReference type="SMART" id="SM00356">
    <property type="entry name" value="ZnF_C3H1"/>
    <property type="match status" value="1"/>
</dbReference>
<dbReference type="Pfam" id="PF14244">
    <property type="entry name" value="Retrotran_gag_3"/>
    <property type="match status" value="1"/>
</dbReference>
<dbReference type="Proteomes" id="UP000224567">
    <property type="component" value="Unassembled WGS sequence"/>
</dbReference>
<keyword evidence="1 4" id="KW-0479">Metal-binding</keyword>
<reference evidence="6 7" key="1">
    <citation type="journal article" date="2017" name="Genome Biol.">
        <title>New reference genome sequences of hot pepper reveal the massive evolution of plant disease-resistance genes by retroduplication.</title>
        <authorList>
            <person name="Kim S."/>
            <person name="Park J."/>
            <person name="Yeom S.I."/>
            <person name="Kim Y.M."/>
            <person name="Seo E."/>
            <person name="Kim K.T."/>
            <person name="Kim M.S."/>
            <person name="Lee J.M."/>
            <person name="Cheong K."/>
            <person name="Shin H.S."/>
            <person name="Kim S.B."/>
            <person name="Han K."/>
            <person name="Lee J."/>
            <person name="Park M."/>
            <person name="Lee H.A."/>
            <person name="Lee H.Y."/>
            <person name="Lee Y."/>
            <person name="Oh S."/>
            <person name="Lee J.H."/>
            <person name="Choi E."/>
            <person name="Choi E."/>
            <person name="Lee S.E."/>
            <person name="Jeon J."/>
            <person name="Kim H."/>
            <person name="Choi G."/>
            <person name="Song H."/>
            <person name="Lee J."/>
            <person name="Lee S.C."/>
            <person name="Kwon J.K."/>
            <person name="Lee H.Y."/>
            <person name="Koo N."/>
            <person name="Hong Y."/>
            <person name="Kim R.W."/>
            <person name="Kang W.H."/>
            <person name="Huh J.H."/>
            <person name="Kang B.C."/>
            <person name="Yang T.J."/>
            <person name="Lee Y.H."/>
            <person name="Bennetzen J.L."/>
            <person name="Choi D."/>
        </authorList>
    </citation>
    <scope>NUCLEOTIDE SEQUENCE [LARGE SCALE GENOMIC DNA]</scope>
    <source>
        <strain evidence="7">cv. PBC81</strain>
    </source>
</reference>
<dbReference type="PANTHER" id="PTHR37610">
    <property type="entry name" value="CCHC-TYPE DOMAIN-CONTAINING PROTEIN"/>
    <property type="match status" value="1"/>
</dbReference>
<dbReference type="OrthoDB" id="20729at2759"/>
<accession>A0A2G2WJD6</accession>
<dbReference type="PROSITE" id="PS50103">
    <property type="entry name" value="ZF_C3H1"/>
    <property type="match status" value="1"/>
</dbReference>
<keyword evidence="7" id="KW-1185">Reference proteome</keyword>
<proteinExistence type="predicted"/>
<reference evidence="7" key="2">
    <citation type="journal article" date="2017" name="J. Anim. Genet.">
        <title>Multiple reference genome sequences of hot pepper reveal the massive evolution of plant disease resistance genes by retroduplication.</title>
        <authorList>
            <person name="Kim S."/>
            <person name="Park J."/>
            <person name="Yeom S.-I."/>
            <person name="Kim Y.-M."/>
            <person name="Seo E."/>
            <person name="Kim K.-T."/>
            <person name="Kim M.-S."/>
            <person name="Lee J.M."/>
            <person name="Cheong K."/>
            <person name="Shin H.-S."/>
            <person name="Kim S.-B."/>
            <person name="Han K."/>
            <person name="Lee J."/>
            <person name="Park M."/>
            <person name="Lee H.-A."/>
            <person name="Lee H.-Y."/>
            <person name="Lee Y."/>
            <person name="Oh S."/>
            <person name="Lee J.H."/>
            <person name="Choi E."/>
            <person name="Choi E."/>
            <person name="Lee S.E."/>
            <person name="Jeon J."/>
            <person name="Kim H."/>
            <person name="Choi G."/>
            <person name="Song H."/>
            <person name="Lee J."/>
            <person name="Lee S.-C."/>
            <person name="Kwon J.-K."/>
            <person name="Lee H.-Y."/>
            <person name="Koo N."/>
            <person name="Hong Y."/>
            <person name="Kim R.W."/>
            <person name="Kang W.-H."/>
            <person name="Huh J.H."/>
            <person name="Kang B.-C."/>
            <person name="Yang T.-J."/>
            <person name="Lee Y.-H."/>
            <person name="Bennetzen J.L."/>
            <person name="Choi D."/>
        </authorList>
    </citation>
    <scope>NUCLEOTIDE SEQUENCE [LARGE SCALE GENOMIC DNA]</scope>
    <source>
        <strain evidence="7">cv. PBC81</strain>
    </source>
</reference>
<protein>
    <submittedName>
        <fullName evidence="6">Zinc finger CCCH domain-containing protein 58</fullName>
    </submittedName>
</protein>
<feature type="domain" description="C3H1-type" evidence="5">
    <location>
        <begin position="129"/>
        <end position="157"/>
    </location>
</feature>
<dbReference type="InterPro" id="IPR000571">
    <property type="entry name" value="Znf_CCCH"/>
</dbReference>
<dbReference type="SUPFAM" id="SSF90229">
    <property type="entry name" value="CCCH zinc finger"/>
    <property type="match status" value="1"/>
</dbReference>
<dbReference type="STRING" id="33114.A0A2G2WJD6"/>
<dbReference type="PANTHER" id="PTHR37610:SF6">
    <property type="entry name" value="GAG-POLYPEPTIDE OF LTR COPIA-TYPE-RELATED"/>
    <property type="match status" value="1"/>
</dbReference>